<reference evidence="1 2" key="1">
    <citation type="submission" date="2015-04" db="EMBL/GenBank/DDBJ databases">
        <authorList>
            <person name="Syromyatnikov M.Y."/>
            <person name="Popov V.N."/>
        </authorList>
    </citation>
    <scope>NUCLEOTIDE SEQUENCE [LARGE SCALE GENOMIC DNA]</scope>
</reference>
<keyword evidence="2" id="KW-1185">Reference proteome</keyword>
<dbReference type="Proteomes" id="UP000183832">
    <property type="component" value="Unassembled WGS sequence"/>
</dbReference>
<gene>
    <name evidence="1" type="ORF">CLUMA_CG012175</name>
</gene>
<evidence type="ECO:0000313" key="2">
    <source>
        <dbReference type="Proteomes" id="UP000183832"/>
    </source>
</evidence>
<accession>A0A1J1IEW2</accession>
<evidence type="ECO:0000313" key="1">
    <source>
        <dbReference type="EMBL" id="CRK98752.1"/>
    </source>
</evidence>
<protein>
    <submittedName>
        <fullName evidence="1">CLUMA_CG012175, isoform A</fullName>
    </submittedName>
</protein>
<dbReference type="EMBL" id="CVRI01000048">
    <property type="protein sequence ID" value="CRK98752.1"/>
    <property type="molecule type" value="Genomic_DNA"/>
</dbReference>
<proteinExistence type="predicted"/>
<name>A0A1J1IEW2_9DIPT</name>
<dbReference type="AlphaFoldDB" id="A0A1J1IEW2"/>
<organism evidence="1 2">
    <name type="scientific">Clunio marinus</name>
    <dbReference type="NCBI Taxonomy" id="568069"/>
    <lineage>
        <taxon>Eukaryota</taxon>
        <taxon>Metazoa</taxon>
        <taxon>Ecdysozoa</taxon>
        <taxon>Arthropoda</taxon>
        <taxon>Hexapoda</taxon>
        <taxon>Insecta</taxon>
        <taxon>Pterygota</taxon>
        <taxon>Neoptera</taxon>
        <taxon>Endopterygota</taxon>
        <taxon>Diptera</taxon>
        <taxon>Nematocera</taxon>
        <taxon>Chironomoidea</taxon>
        <taxon>Chironomidae</taxon>
        <taxon>Clunio</taxon>
    </lineage>
</organism>
<sequence>MASTMSNIDSISLYDEIDQAFTTDFNNLSFDFLEKNQIFSNDVAIKHASPQDSGRGSIILKTSRWTITSEGLSLLHENFQKFLQIEANARKSHFKVIQSGKTFSETLKVSLMLAETDTLENINGKIFELVRATDGLFYKLENLGAVSTQYFSQRQNIMQSILKAQKVEADFYIKMPVLQIKGYQLLDAMRKDFKVDVIENVLRKLKDCCDKKGIAIGKIQTRFNHLKCLIELFCCSFIDMKKLESDDNKQNLIMIIRDICMTTKSFSNSLWFLSSLLGVN</sequence>